<dbReference type="OrthoDB" id="2428213at2"/>
<sequence length="134" mass="16206">MFWIKFCLIVFIVFILNSCVKFLIRKVFHIKKVKRKVFSYNLINERHRKIDKWIRLISAITLISLSWFMIYDNKHYIFRYLIGVVMLAVLDYLVRAYFEWKHSEYPKQAVLTVVEMVMIVTAIFTVFQLGWLGS</sequence>
<feature type="transmembrane region" description="Helical" evidence="1">
    <location>
        <begin position="6"/>
        <end position="24"/>
    </location>
</feature>
<proteinExistence type="predicted"/>
<organism evidence="2 3">
    <name type="scientific">[Bacillus] enclensis</name>
    <dbReference type="NCBI Taxonomy" id="1402860"/>
    <lineage>
        <taxon>Bacteria</taxon>
        <taxon>Bacillati</taxon>
        <taxon>Bacillota</taxon>
        <taxon>Bacilli</taxon>
        <taxon>Bacillales</taxon>
        <taxon>Bacillaceae</taxon>
        <taxon>Rossellomorea</taxon>
    </lineage>
</organism>
<keyword evidence="1" id="KW-0472">Membrane</keyword>
<feature type="transmembrane region" description="Helical" evidence="1">
    <location>
        <begin position="77"/>
        <end position="98"/>
    </location>
</feature>
<dbReference type="EMBL" id="FMAU01000001">
    <property type="protein sequence ID" value="SCB79554.1"/>
    <property type="molecule type" value="Genomic_DNA"/>
</dbReference>
<keyword evidence="3" id="KW-1185">Reference proteome</keyword>
<feature type="transmembrane region" description="Helical" evidence="1">
    <location>
        <begin position="53"/>
        <end position="71"/>
    </location>
</feature>
<evidence type="ECO:0000256" key="1">
    <source>
        <dbReference type="SAM" id="Phobius"/>
    </source>
</evidence>
<name>A0A0V8HKK5_9BACI</name>
<gene>
    <name evidence="2" type="ORF">GA0061094_0546</name>
</gene>
<evidence type="ECO:0000313" key="2">
    <source>
        <dbReference type="EMBL" id="SCB79554.1"/>
    </source>
</evidence>
<protein>
    <recommendedName>
        <fullName evidence="4">DUF4181 domain-containing protein</fullName>
    </recommendedName>
</protein>
<keyword evidence="1" id="KW-0812">Transmembrane</keyword>
<evidence type="ECO:0000313" key="3">
    <source>
        <dbReference type="Proteomes" id="UP000181997"/>
    </source>
</evidence>
<keyword evidence="1" id="KW-1133">Transmembrane helix</keyword>
<dbReference type="Proteomes" id="UP000181997">
    <property type="component" value="Unassembled WGS sequence"/>
</dbReference>
<dbReference type="AlphaFoldDB" id="A0A0V8HKK5"/>
<feature type="transmembrane region" description="Helical" evidence="1">
    <location>
        <begin position="110"/>
        <end position="131"/>
    </location>
</feature>
<dbReference type="InterPro" id="IPR025441">
    <property type="entry name" value="DUF4181"/>
</dbReference>
<dbReference type="Pfam" id="PF13789">
    <property type="entry name" value="DUF4181"/>
    <property type="match status" value="1"/>
</dbReference>
<dbReference type="RefSeq" id="WP_058297424.1">
    <property type="nucleotide sequence ID" value="NZ_FMAU01000001.1"/>
</dbReference>
<accession>A0A0V8HKK5</accession>
<reference evidence="3" key="1">
    <citation type="submission" date="2016-08" db="EMBL/GenBank/DDBJ databases">
        <authorList>
            <person name="Varghese N."/>
            <person name="Submissions Spin"/>
        </authorList>
    </citation>
    <scope>NUCLEOTIDE SEQUENCE [LARGE SCALE GENOMIC DNA]</scope>
    <source>
        <strain evidence="3">SGD-1123</strain>
    </source>
</reference>
<evidence type="ECO:0008006" key="4">
    <source>
        <dbReference type="Google" id="ProtNLM"/>
    </source>
</evidence>